<name>A0A1J5RF72_9ZZZZ</name>
<gene>
    <name evidence="2" type="ORF">GALL_235650</name>
</gene>
<proteinExistence type="predicted"/>
<dbReference type="InterPro" id="IPR052340">
    <property type="entry name" value="RNase_Y/CdgJ"/>
</dbReference>
<protein>
    <submittedName>
        <fullName evidence="2">HDOD domain protein</fullName>
    </submittedName>
</protein>
<dbReference type="AlphaFoldDB" id="A0A1J5RF72"/>
<dbReference type="SUPFAM" id="SSF109604">
    <property type="entry name" value="HD-domain/PDEase-like"/>
    <property type="match status" value="1"/>
</dbReference>
<sequence>MQQQSVTGLDGWVDFLTRADLPVLKQTARDLDSLHQDPNRLSARAVAQVIAVDPMMTVKLLRYLQQHKRRSQTSEVMQVEQALIMLGVEAFFNKIPSQPTVQDVLKGQMDALVHLLHAIHRAHRASEYAYDWAVRLNDLHYEEVRIAALLHDLAEMLMWCFAPQDMLKVRAMQQQDKALRSRVAQEQVFGFALGDLQKKLVQKWELPELLMTLMDDANAQKTRVKNVVLAVNLARHSANGWDDAALPDDYKDIGALLRTSAEQAMLIVGAEAGIVCDLNKPH</sequence>
<dbReference type="PROSITE" id="PS51833">
    <property type="entry name" value="HDOD"/>
    <property type="match status" value="1"/>
</dbReference>
<feature type="domain" description="HDOD" evidence="1">
    <location>
        <begin position="21"/>
        <end position="220"/>
    </location>
</feature>
<evidence type="ECO:0000313" key="2">
    <source>
        <dbReference type="EMBL" id="OIQ94417.1"/>
    </source>
</evidence>
<evidence type="ECO:0000259" key="1">
    <source>
        <dbReference type="PROSITE" id="PS51833"/>
    </source>
</evidence>
<organism evidence="2">
    <name type="scientific">mine drainage metagenome</name>
    <dbReference type="NCBI Taxonomy" id="410659"/>
    <lineage>
        <taxon>unclassified sequences</taxon>
        <taxon>metagenomes</taxon>
        <taxon>ecological metagenomes</taxon>
    </lineage>
</organism>
<dbReference type="EMBL" id="MLJW01000186">
    <property type="protein sequence ID" value="OIQ94417.1"/>
    <property type="molecule type" value="Genomic_DNA"/>
</dbReference>
<dbReference type="InterPro" id="IPR013976">
    <property type="entry name" value="HDOD"/>
</dbReference>
<dbReference type="Gene3D" id="1.10.3210.10">
    <property type="entry name" value="Hypothetical protein af1432"/>
    <property type="match status" value="1"/>
</dbReference>
<dbReference type="PANTHER" id="PTHR33525:SF3">
    <property type="entry name" value="RIBONUCLEASE Y"/>
    <property type="match status" value="1"/>
</dbReference>
<reference evidence="2" key="1">
    <citation type="submission" date="2016-10" db="EMBL/GenBank/DDBJ databases">
        <title>Sequence of Gallionella enrichment culture.</title>
        <authorList>
            <person name="Poehlein A."/>
            <person name="Muehling M."/>
            <person name="Daniel R."/>
        </authorList>
    </citation>
    <scope>NUCLEOTIDE SEQUENCE</scope>
</reference>
<accession>A0A1J5RF72</accession>
<dbReference type="Pfam" id="PF08668">
    <property type="entry name" value="HDOD"/>
    <property type="match status" value="1"/>
</dbReference>
<dbReference type="PANTHER" id="PTHR33525">
    <property type="match status" value="1"/>
</dbReference>
<comment type="caution">
    <text evidence="2">The sequence shown here is derived from an EMBL/GenBank/DDBJ whole genome shotgun (WGS) entry which is preliminary data.</text>
</comment>